<comment type="caution">
    <text evidence="2">The sequence shown here is derived from an EMBL/GenBank/DDBJ whole genome shotgun (WGS) entry which is preliminary data.</text>
</comment>
<dbReference type="AlphaFoldDB" id="A0A3L7Z6M9"/>
<keyword evidence="1" id="KW-0472">Membrane</keyword>
<feature type="transmembrane region" description="Helical" evidence="1">
    <location>
        <begin position="28"/>
        <end position="45"/>
    </location>
</feature>
<evidence type="ECO:0000313" key="3">
    <source>
        <dbReference type="Proteomes" id="UP000267159"/>
    </source>
</evidence>
<dbReference type="Pfam" id="PF12099">
    <property type="entry name" value="DUF3575"/>
    <property type="match status" value="1"/>
</dbReference>
<dbReference type="SUPFAM" id="SSF103515">
    <property type="entry name" value="Autotransporter"/>
    <property type="match status" value="1"/>
</dbReference>
<dbReference type="STRING" id="1235814.GCA_000613385_04702"/>
<name>A0A3L7Z6M9_9BACE</name>
<protein>
    <submittedName>
        <fullName evidence="2">DUF3575 domain-containing protein</fullName>
    </submittedName>
</protein>
<dbReference type="RefSeq" id="WP_121765513.1">
    <property type="nucleotide sequence ID" value="NZ_CAPYBF010000152.1"/>
</dbReference>
<keyword evidence="1" id="KW-1133">Transmembrane helix</keyword>
<organism evidence="2 3">
    <name type="scientific">Bacteroides acidifaciens</name>
    <dbReference type="NCBI Taxonomy" id="85831"/>
    <lineage>
        <taxon>Bacteria</taxon>
        <taxon>Pseudomonadati</taxon>
        <taxon>Bacteroidota</taxon>
        <taxon>Bacteroidia</taxon>
        <taxon>Bacteroidales</taxon>
        <taxon>Bacteroidaceae</taxon>
        <taxon>Bacteroides</taxon>
    </lineage>
</organism>
<proteinExistence type="predicted"/>
<dbReference type="InterPro" id="IPR036709">
    <property type="entry name" value="Autotransporte_beta_dom_sf"/>
</dbReference>
<reference evidence="2 3" key="1">
    <citation type="submission" date="2018-09" db="EMBL/GenBank/DDBJ databases">
        <title>Murine metabolic-syndrome-specific gut microbial biobank.</title>
        <authorList>
            <person name="Liu C."/>
        </authorList>
    </citation>
    <scope>NUCLEOTIDE SEQUENCE [LARGE SCALE GENOMIC DNA]</scope>
    <source>
        <strain evidence="2 3">0.1X-D8-26</strain>
    </source>
</reference>
<dbReference type="InterPro" id="IPR021958">
    <property type="entry name" value="DUF3575"/>
</dbReference>
<dbReference type="Proteomes" id="UP000267159">
    <property type="component" value="Unassembled WGS sequence"/>
</dbReference>
<sequence length="224" mass="25284">MTHKPDTAKDSHPFAGGRWKFATSIKQMPVVLLIFIGFILPASNLCGQNIAVKSNLLYDLTSSFNLGGEIRCDDTHTLSLSINYNPWSFSNNKKMKHFLVQPEYRKWFNEAFAGSFIGLQLHYALFNFGGMLPWGFGDGKMLGVENRHIINNRYQGNLAGFGISYGYQWMISPQWNLEAGFALGYAHLNYKRYGQSAGAPLIEKSNCNYWGPTQIGISVVYFIQ</sequence>
<keyword evidence="1" id="KW-0812">Transmembrane</keyword>
<evidence type="ECO:0000313" key="2">
    <source>
        <dbReference type="EMBL" id="RLT81014.1"/>
    </source>
</evidence>
<accession>A0A3L7Z6M9</accession>
<evidence type="ECO:0000256" key="1">
    <source>
        <dbReference type="SAM" id="Phobius"/>
    </source>
</evidence>
<gene>
    <name evidence="2" type="ORF">D7Y07_05320</name>
</gene>
<dbReference type="EMBL" id="RAZM01000011">
    <property type="protein sequence ID" value="RLT81014.1"/>
    <property type="molecule type" value="Genomic_DNA"/>
</dbReference>